<accession>A0AA39N8P5</accession>
<dbReference type="GeneID" id="85362557"/>
<reference evidence="2" key="1">
    <citation type="submission" date="2023-06" db="EMBL/GenBank/DDBJ databases">
        <authorList>
            <consortium name="Lawrence Berkeley National Laboratory"/>
            <person name="Ahrendt S."/>
            <person name="Sahu N."/>
            <person name="Indic B."/>
            <person name="Wong-Bajracharya J."/>
            <person name="Merenyi Z."/>
            <person name="Ke H.-M."/>
            <person name="Monk M."/>
            <person name="Kocsube S."/>
            <person name="Drula E."/>
            <person name="Lipzen A."/>
            <person name="Balint B."/>
            <person name="Henrissat B."/>
            <person name="Andreopoulos B."/>
            <person name="Martin F.M."/>
            <person name="Harder C.B."/>
            <person name="Rigling D."/>
            <person name="Ford K.L."/>
            <person name="Foster G.D."/>
            <person name="Pangilinan J."/>
            <person name="Papanicolaou A."/>
            <person name="Barry K."/>
            <person name="LaButti K."/>
            <person name="Viragh M."/>
            <person name="Koriabine M."/>
            <person name="Yan M."/>
            <person name="Riley R."/>
            <person name="Champramary S."/>
            <person name="Plett K.L."/>
            <person name="Tsai I.J."/>
            <person name="Slot J."/>
            <person name="Sipos G."/>
            <person name="Plett J."/>
            <person name="Nagy L.G."/>
            <person name="Grigoriev I.V."/>
        </authorList>
    </citation>
    <scope>NUCLEOTIDE SEQUENCE</scope>
    <source>
        <strain evidence="2">CCBAS 213</strain>
    </source>
</reference>
<evidence type="ECO:0000256" key="1">
    <source>
        <dbReference type="SAM" id="MobiDB-lite"/>
    </source>
</evidence>
<dbReference type="EMBL" id="JAUEPS010000011">
    <property type="protein sequence ID" value="KAK0461078.1"/>
    <property type="molecule type" value="Genomic_DNA"/>
</dbReference>
<feature type="region of interest" description="Disordered" evidence="1">
    <location>
        <begin position="72"/>
        <end position="102"/>
    </location>
</feature>
<proteinExistence type="predicted"/>
<evidence type="ECO:0000313" key="3">
    <source>
        <dbReference type="Proteomes" id="UP001175211"/>
    </source>
</evidence>
<sequence length="383" mass="43727">MTRTAELGVIAWTTYLVSLYGNELAHLLFMVLMKLSAAIDILYSGLRMMHAVQYDTDSAILSSHLPRIHHTMTNRHQPRSNDPSPRPSFSRTFPSDIASSPTTQRRLPVPAALVFQWLVTCPSFGWRQWIVFRQARRLRLDDVFKTGEHTHGETSHRVGTAGSLRRDWFYLDAMYRRPASESMASGYCWGYKEYRARVNWTYIANEKVDSKETAIGFKDKIQQGRTRLGTRQALVKEGSPTDALWTMAKFPCISDLDLEIEDGHCSLLRTTLLTRAAELVLPELSSLYITRHPIDTYGCSVKDPITQFLHKITAPCPTSLGFFCNDNTWSHTGFVGFITRSRLQARLLQLQLCGPAFEEHELMDTLTTLIRLITLEIWLYSST</sequence>
<protein>
    <submittedName>
        <fullName evidence="2">Uncharacterized protein</fullName>
    </submittedName>
</protein>
<dbReference type="Proteomes" id="UP001175211">
    <property type="component" value="Unassembled WGS sequence"/>
</dbReference>
<dbReference type="RefSeq" id="XP_060332975.1">
    <property type="nucleotide sequence ID" value="XM_060479009.1"/>
</dbReference>
<keyword evidence="3" id="KW-1185">Reference proteome</keyword>
<organism evidence="2 3">
    <name type="scientific">Armillaria tabescens</name>
    <name type="common">Ringless honey mushroom</name>
    <name type="synonym">Agaricus tabescens</name>
    <dbReference type="NCBI Taxonomy" id="1929756"/>
    <lineage>
        <taxon>Eukaryota</taxon>
        <taxon>Fungi</taxon>
        <taxon>Dikarya</taxon>
        <taxon>Basidiomycota</taxon>
        <taxon>Agaricomycotina</taxon>
        <taxon>Agaricomycetes</taxon>
        <taxon>Agaricomycetidae</taxon>
        <taxon>Agaricales</taxon>
        <taxon>Marasmiineae</taxon>
        <taxon>Physalacriaceae</taxon>
        <taxon>Desarmillaria</taxon>
    </lineage>
</organism>
<gene>
    <name evidence="2" type="ORF">EV420DRAFT_1668391</name>
</gene>
<dbReference type="AlphaFoldDB" id="A0AA39N8P5"/>
<name>A0AA39N8P5_ARMTA</name>
<evidence type="ECO:0000313" key="2">
    <source>
        <dbReference type="EMBL" id="KAK0461078.1"/>
    </source>
</evidence>
<comment type="caution">
    <text evidence="2">The sequence shown here is derived from an EMBL/GenBank/DDBJ whole genome shotgun (WGS) entry which is preliminary data.</text>
</comment>